<organism evidence="1 2">
    <name type="scientific">Mesorhizobium ciceri</name>
    <dbReference type="NCBI Taxonomy" id="39645"/>
    <lineage>
        <taxon>Bacteria</taxon>
        <taxon>Pseudomonadati</taxon>
        <taxon>Pseudomonadota</taxon>
        <taxon>Alphaproteobacteria</taxon>
        <taxon>Hyphomicrobiales</taxon>
        <taxon>Phyllobacteriaceae</taxon>
        <taxon>Mesorhizobium</taxon>
    </lineage>
</organism>
<name>A0AB38T5S3_9HYPH</name>
<keyword evidence="2" id="KW-1185">Reference proteome</keyword>
<reference evidence="1 2" key="1">
    <citation type="journal article" date="2022" name="Microbiol. Resour. Announc.">
        <title>Complete Genome Sequence of Mesorhizobium ciceri Strain R30, a Rhizobium Used as a Commercial Inoculant for Chickpea in Argentina.</title>
        <authorList>
            <person name="Foresto E."/>
            <person name="Revale S."/>
            <person name="Primo E."/>
            <person name="Nievas F."/>
            <person name="Carezzano E."/>
            <person name="Puente M."/>
            <person name="Alzari P."/>
            <person name="Mart M."/>
            <person name="Ben-Assaya M."/>
            <person name="Mornico D."/>
            <person name="Santoro M."/>
            <person name="Mart F."/>
            <person name="Giordano W."/>
            <person name="Bogino P."/>
        </authorList>
    </citation>
    <scope>NUCLEOTIDE SEQUENCE [LARGE SCALE GENOMIC DNA]</scope>
    <source>
        <strain evidence="1 2">R30</strain>
    </source>
</reference>
<dbReference type="EMBL" id="CP088147">
    <property type="protein sequence ID" value="UTU49939.1"/>
    <property type="molecule type" value="Genomic_DNA"/>
</dbReference>
<accession>A0AB38T5S3</accession>
<proteinExistence type="predicted"/>
<gene>
    <name evidence="1" type="ORF">LRP29_20880</name>
</gene>
<evidence type="ECO:0000313" key="1">
    <source>
        <dbReference type="EMBL" id="UTU49939.1"/>
    </source>
</evidence>
<evidence type="ECO:0008006" key="3">
    <source>
        <dbReference type="Google" id="ProtNLM"/>
    </source>
</evidence>
<protein>
    <recommendedName>
        <fullName evidence="3">Sugar O-methyltransferase</fullName>
    </recommendedName>
</protein>
<evidence type="ECO:0000313" key="2">
    <source>
        <dbReference type="Proteomes" id="UP001060070"/>
    </source>
</evidence>
<dbReference type="RefSeq" id="WP_024503291.1">
    <property type="nucleotide sequence ID" value="NZ_CP088147.1"/>
</dbReference>
<dbReference type="Proteomes" id="UP001060070">
    <property type="component" value="Chromosome"/>
</dbReference>
<dbReference type="AlphaFoldDB" id="A0AB38T5S3"/>
<sequence length="385" mass="43689">MNDIFRHTLVHPMERETRPLPFGKKDAQWNPEMVVTCRRLIAAYKATILQESRLKQITDDDLWSALMRDNLGQMISFIEAEDAEQLSRYLVDFGKEYTWFGGITTGIDGYTYWDRDEQFVAYSYFDKLLCLGEALGVLSVESPEQGTDGKWGKNGLRNPDEIVDALEAQLGIRIIPPQGPVHVAGLKIRGGLLHYRHINALYLATRIRDIAAPEDRICEFGGGLGLAAFYLNRMGRKDVTIFDLPIVNVLSGYFLIGTLGQEAVCLEGEESRNEAIKLRANWNCSSEVDRTFRVTANQDSFPEINRRIFDEYVQQIKRITSGFFLSINHEGEQLIAGGARLLHVSKLLSADRSFARTYRSPYWLRRGYVEELYRIDSGISVGAAD</sequence>